<protein>
    <submittedName>
        <fullName evidence="1">Uncharacterized protein</fullName>
    </submittedName>
</protein>
<organism evidence="1 2">
    <name type="scientific">Cichorium intybus</name>
    <name type="common">Chicory</name>
    <dbReference type="NCBI Taxonomy" id="13427"/>
    <lineage>
        <taxon>Eukaryota</taxon>
        <taxon>Viridiplantae</taxon>
        <taxon>Streptophyta</taxon>
        <taxon>Embryophyta</taxon>
        <taxon>Tracheophyta</taxon>
        <taxon>Spermatophyta</taxon>
        <taxon>Magnoliopsida</taxon>
        <taxon>eudicotyledons</taxon>
        <taxon>Gunneridae</taxon>
        <taxon>Pentapetalae</taxon>
        <taxon>asterids</taxon>
        <taxon>campanulids</taxon>
        <taxon>Asterales</taxon>
        <taxon>Asteraceae</taxon>
        <taxon>Cichorioideae</taxon>
        <taxon>Cichorieae</taxon>
        <taxon>Cichoriinae</taxon>
        <taxon>Cichorium</taxon>
    </lineage>
</organism>
<keyword evidence="2" id="KW-1185">Reference proteome</keyword>
<reference evidence="1 2" key="2">
    <citation type="journal article" date="2022" name="Mol. Ecol. Resour.">
        <title>The genomes of chicory, endive, great burdock and yacon provide insights into Asteraceae paleo-polyploidization history and plant inulin production.</title>
        <authorList>
            <person name="Fan W."/>
            <person name="Wang S."/>
            <person name="Wang H."/>
            <person name="Wang A."/>
            <person name="Jiang F."/>
            <person name="Liu H."/>
            <person name="Zhao H."/>
            <person name="Xu D."/>
            <person name="Zhang Y."/>
        </authorList>
    </citation>
    <scope>NUCLEOTIDE SEQUENCE [LARGE SCALE GENOMIC DNA]</scope>
    <source>
        <strain evidence="2">cv. Punajuju</strain>
        <tissue evidence="1">Leaves</tissue>
    </source>
</reference>
<accession>A0ACB9G784</accession>
<proteinExistence type="predicted"/>
<name>A0ACB9G784_CICIN</name>
<sequence length="211" mass="24144">MTSSRITPVGETMKVGDTTKDHTCWERHEDIDTFSCCCFFGFWFLCIKIDRNTPALATGIDEMDTFSCCCFFGFYASTLTEIPLPLLLLLYGHSTLQVREMRDFAGEAIEVKKLVDANTKEASEKEKEKEKASGTPSTEDSILEQIKKKPKLGVLDKTKKDWGRLRKKTGWMKSLKLIKKSGNQYLDKVERERDARLAVQPKRNADIREDD</sequence>
<evidence type="ECO:0000313" key="2">
    <source>
        <dbReference type="Proteomes" id="UP001055811"/>
    </source>
</evidence>
<gene>
    <name evidence="1" type="ORF">L2E82_08992</name>
</gene>
<dbReference type="Proteomes" id="UP001055811">
    <property type="component" value="Linkage Group LG02"/>
</dbReference>
<comment type="caution">
    <text evidence="1">The sequence shown here is derived from an EMBL/GenBank/DDBJ whole genome shotgun (WGS) entry which is preliminary data.</text>
</comment>
<dbReference type="EMBL" id="CM042010">
    <property type="protein sequence ID" value="KAI3779318.1"/>
    <property type="molecule type" value="Genomic_DNA"/>
</dbReference>
<reference evidence="2" key="1">
    <citation type="journal article" date="2022" name="Mol. Ecol. Resour.">
        <title>The genomes of chicory, endive, great burdock and yacon provide insights into Asteraceae palaeo-polyploidization history and plant inulin production.</title>
        <authorList>
            <person name="Fan W."/>
            <person name="Wang S."/>
            <person name="Wang H."/>
            <person name="Wang A."/>
            <person name="Jiang F."/>
            <person name="Liu H."/>
            <person name="Zhao H."/>
            <person name="Xu D."/>
            <person name="Zhang Y."/>
        </authorList>
    </citation>
    <scope>NUCLEOTIDE SEQUENCE [LARGE SCALE GENOMIC DNA]</scope>
    <source>
        <strain evidence="2">cv. Punajuju</strain>
    </source>
</reference>
<evidence type="ECO:0000313" key="1">
    <source>
        <dbReference type="EMBL" id="KAI3779318.1"/>
    </source>
</evidence>